<keyword evidence="2" id="KW-1185">Reference proteome</keyword>
<protein>
    <submittedName>
        <fullName evidence="1">Uncharacterized protein</fullName>
    </submittedName>
</protein>
<comment type="caution">
    <text evidence="1">The sequence shown here is derived from an EMBL/GenBank/DDBJ whole genome shotgun (WGS) entry which is preliminary data.</text>
</comment>
<reference evidence="1 2" key="1">
    <citation type="submission" date="2019-02" db="EMBL/GenBank/DDBJ databases">
        <title>Genome sequencing of the rare red list fungi Phlebia centrifuga.</title>
        <authorList>
            <person name="Buettner E."/>
            <person name="Kellner H."/>
        </authorList>
    </citation>
    <scope>NUCLEOTIDE SEQUENCE [LARGE SCALE GENOMIC DNA]</scope>
    <source>
        <strain evidence="1 2">DSM 108282</strain>
    </source>
</reference>
<name>A0A4S4KS29_9APHY</name>
<organism evidence="1 2">
    <name type="scientific">Hermanssonia centrifuga</name>
    <dbReference type="NCBI Taxonomy" id="98765"/>
    <lineage>
        <taxon>Eukaryota</taxon>
        <taxon>Fungi</taxon>
        <taxon>Dikarya</taxon>
        <taxon>Basidiomycota</taxon>
        <taxon>Agaricomycotina</taxon>
        <taxon>Agaricomycetes</taxon>
        <taxon>Polyporales</taxon>
        <taxon>Meruliaceae</taxon>
        <taxon>Hermanssonia</taxon>
    </lineage>
</organism>
<accession>A0A4S4KS29</accession>
<dbReference type="Proteomes" id="UP000309038">
    <property type="component" value="Unassembled WGS sequence"/>
</dbReference>
<dbReference type="EMBL" id="SGPJ01000071">
    <property type="protein sequence ID" value="THG99709.1"/>
    <property type="molecule type" value="Genomic_DNA"/>
</dbReference>
<proteinExistence type="predicted"/>
<evidence type="ECO:0000313" key="2">
    <source>
        <dbReference type="Proteomes" id="UP000309038"/>
    </source>
</evidence>
<dbReference type="AlphaFoldDB" id="A0A4S4KS29"/>
<gene>
    <name evidence="1" type="ORF">EW026_g2685</name>
</gene>
<evidence type="ECO:0000313" key="1">
    <source>
        <dbReference type="EMBL" id="THG99709.1"/>
    </source>
</evidence>
<sequence>MGRSAKIYTRTLNSLGFGLPLWFPEPTDGQEIQIGDVGGVFNGGFRRLFNVTLPENHPYNAGGVPENFVPLSLASLIHDRHGHCLSPGAYGSTSVTTVATRAKVAGGYISGSAGAVGYSFSCSDEEGAMLLLKSSARSDILRPNEVLSQYMKKHHQDWYELAKSRYHWSCKPEDIILVNGWIKTSQWTVAAFKNKSTGQKLSISGEFIPIVRAGFHLVMSQDSQMIPEYRSGPGGSCYGLRRALGITPKNQCIFLSHYKMKYRRWPWAKIKAAAGPASLPDPEREQATNSPIMAGSTGYLELPPADCGSDPDEYSGAEVAITSHSDINALFKVSDTVQFNFMTK</sequence>